<keyword evidence="5" id="KW-1185">Reference proteome</keyword>
<dbReference type="Gene3D" id="2.60.120.10">
    <property type="entry name" value="Jelly Rolls"/>
    <property type="match status" value="1"/>
</dbReference>
<name>A0A4Q6XIE9_9SPHI</name>
<dbReference type="GO" id="GO:0004731">
    <property type="term" value="F:purine-nucleoside phosphorylase activity"/>
    <property type="evidence" value="ECO:0007669"/>
    <property type="project" value="UniProtKB-UniRule"/>
</dbReference>
<comment type="catalytic activity">
    <reaction evidence="3">
        <text>uridine + phosphate = alpha-D-ribose 1-phosphate + uracil</text>
        <dbReference type="Rhea" id="RHEA:24388"/>
        <dbReference type="ChEBI" id="CHEBI:16704"/>
        <dbReference type="ChEBI" id="CHEBI:17568"/>
        <dbReference type="ChEBI" id="CHEBI:43474"/>
        <dbReference type="ChEBI" id="CHEBI:57720"/>
        <dbReference type="EC" id="2.4.2.2"/>
    </reaction>
</comment>
<evidence type="ECO:0000256" key="2">
    <source>
        <dbReference type="ARBA" id="ARBA00022679"/>
    </source>
</evidence>
<dbReference type="InterPro" id="IPR009664">
    <property type="entry name" value="Ppnp"/>
</dbReference>
<dbReference type="GO" id="GO:0009032">
    <property type="term" value="F:thymidine phosphorylase activity"/>
    <property type="evidence" value="ECO:0007669"/>
    <property type="project" value="RHEA"/>
</dbReference>
<evidence type="ECO:0000313" key="4">
    <source>
        <dbReference type="EMBL" id="RZF59701.1"/>
    </source>
</evidence>
<organism evidence="4 5">
    <name type="scientific">Sphingobacterium corticibacterium</name>
    <dbReference type="NCBI Taxonomy" id="2484746"/>
    <lineage>
        <taxon>Bacteria</taxon>
        <taxon>Pseudomonadati</taxon>
        <taxon>Bacteroidota</taxon>
        <taxon>Sphingobacteriia</taxon>
        <taxon>Sphingobacteriales</taxon>
        <taxon>Sphingobacteriaceae</taxon>
        <taxon>Sphingobacterium</taxon>
    </lineage>
</organism>
<dbReference type="CDD" id="cd20296">
    <property type="entry name" value="cupin_PpnP-like"/>
    <property type="match status" value="1"/>
</dbReference>
<comment type="catalytic activity">
    <reaction evidence="3">
        <text>thymidine + phosphate = 2-deoxy-alpha-D-ribose 1-phosphate + thymine</text>
        <dbReference type="Rhea" id="RHEA:16037"/>
        <dbReference type="ChEBI" id="CHEBI:17748"/>
        <dbReference type="ChEBI" id="CHEBI:17821"/>
        <dbReference type="ChEBI" id="CHEBI:43474"/>
        <dbReference type="ChEBI" id="CHEBI:57259"/>
        <dbReference type="EC" id="2.4.2.2"/>
    </reaction>
</comment>
<dbReference type="EC" id="2.4.2.1" evidence="3"/>
<comment type="catalytic activity">
    <reaction evidence="3">
        <text>xanthosine + phosphate = alpha-D-ribose 1-phosphate + xanthine</text>
        <dbReference type="Rhea" id="RHEA:27638"/>
        <dbReference type="ChEBI" id="CHEBI:17712"/>
        <dbReference type="ChEBI" id="CHEBI:18107"/>
        <dbReference type="ChEBI" id="CHEBI:43474"/>
        <dbReference type="ChEBI" id="CHEBI:57720"/>
        <dbReference type="EC" id="2.4.2.1"/>
    </reaction>
</comment>
<dbReference type="Proteomes" id="UP000292855">
    <property type="component" value="Unassembled WGS sequence"/>
</dbReference>
<evidence type="ECO:0000256" key="1">
    <source>
        <dbReference type="ARBA" id="ARBA00022676"/>
    </source>
</evidence>
<dbReference type="AlphaFoldDB" id="A0A4Q6XIE9"/>
<dbReference type="PANTHER" id="PTHR36540:SF1">
    <property type="entry name" value="PYRIMIDINE_PURINE NUCLEOSIDE PHOSPHORYLASE"/>
    <property type="match status" value="1"/>
</dbReference>
<dbReference type="OrthoDB" id="9793848at2"/>
<reference evidence="4 5" key="1">
    <citation type="submission" date="2019-02" db="EMBL/GenBank/DDBJ databases">
        <authorList>
            <person name="Li Y."/>
        </authorList>
    </citation>
    <scope>NUCLEOTIDE SEQUENCE [LARGE SCALE GENOMIC DNA]</scope>
    <source>
        <strain evidence="4 5">30C10-4-7</strain>
    </source>
</reference>
<comment type="function">
    <text evidence="3">Catalyzes the phosphorolysis of diverse nucleosides, yielding D-ribose 1-phosphate and the respective free bases. Can use uridine, adenosine, guanosine, cytidine, thymidine, inosine and xanthosine as substrates. Also catalyzes the reverse reactions.</text>
</comment>
<protein>
    <recommendedName>
        <fullName evidence="3">Pyrimidine/purine nucleoside phosphorylase</fullName>
        <ecNumber evidence="3">2.4.2.1</ecNumber>
        <ecNumber evidence="3">2.4.2.2</ecNumber>
    </recommendedName>
    <alternativeName>
        <fullName evidence="3">Adenosine phosphorylase</fullName>
    </alternativeName>
    <alternativeName>
        <fullName evidence="3">Cytidine phosphorylase</fullName>
    </alternativeName>
    <alternativeName>
        <fullName evidence="3">Guanosine phosphorylase</fullName>
    </alternativeName>
    <alternativeName>
        <fullName evidence="3">Inosine phosphorylase</fullName>
    </alternativeName>
    <alternativeName>
        <fullName evidence="3">Thymidine phosphorylase</fullName>
    </alternativeName>
    <alternativeName>
        <fullName evidence="3">Uridine phosphorylase</fullName>
    </alternativeName>
    <alternativeName>
        <fullName evidence="3">Xanthosine phosphorylase</fullName>
    </alternativeName>
</protein>
<comment type="similarity">
    <text evidence="3">Belongs to the nucleoside phosphorylase PpnP family.</text>
</comment>
<dbReference type="GO" id="GO:0005829">
    <property type="term" value="C:cytosol"/>
    <property type="evidence" value="ECO:0007669"/>
    <property type="project" value="TreeGrafter"/>
</dbReference>
<dbReference type="GO" id="GO:0004850">
    <property type="term" value="F:uridine phosphorylase activity"/>
    <property type="evidence" value="ECO:0007669"/>
    <property type="project" value="RHEA"/>
</dbReference>
<dbReference type="EMBL" id="SGIT01000002">
    <property type="protein sequence ID" value="RZF59701.1"/>
    <property type="molecule type" value="Genomic_DNA"/>
</dbReference>
<dbReference type="GO" id="GO:0047975">
    <property type="term" value="F:guanosine phosphorylase activity"/>
    <property type="evidence" value="ECO:0007669"/>
    <property type="project" value="RHEA"/>
</dbReference>
<dbReference type="SUPFAM" id="SSF51182">
    <property type="entry name" value="RmlC-like cupins"/>
    <property type="match status" value="1"/>
</dbReference>
<dbReference type="PANTHER" id="PTHR36540">
    <property type="entry name" value="PYRIMIDINE/PURINE NUCLEOSIDE PHOSPHORYLASE"/>
    <property type="match status" value="1"/>
</dbReference>
<evidence type="ECO:0000313" key="5">
    <source>
        <dbReference type="Proteomes" id="UP000292855"/>
    </source>
</evidence>
<dbReference type="EC" id="2.4.2.2" evidence="3"/>
<dbReference type="InterPro" id="IPR011051">
    <property type="entry name" value="RmlC_Cupin_sf"/>
</dbReference>
<evidence type="ECO:0000256" key="3">
    <source>
        <dbReference type="HAMAP-Rule" id="MF_01537"/>
    </source>
</evidence>
<dbReference type="RefSeq" id="WP_130141620.1">
    <property type="nucleotide sequence ID" value="NZ_SGIT01000002.1"/>
</dbReference>
<keyword evidence="2 3" id="KW-0808">Transferase</keyword>
<comment type="catalytic activity">
    <reaction evidence="3">
        <text>cytidine + phosphate = cytosine + alpha-D-ribose 1-phosphate</text>
        <dbReference type="Rhea" id="RHEA:52540"/>
        <dbReference type="ChEBI" id="CHEBI:16040"/>
        <dbReference type="ChEBI" id="CHEBI:17562"/>
        <dbReference type="ChEBI" id="CHEBI:43474"/>
        <dbReference type="ChEBI" id="CHEBI:57720"/>
        <dbReference type="EC" id="2.4.2.2"/>
    </reaction>
</comment>
<dbReference type="FunFam" id="2.60.120.10:FF:000016">
    <property type="entry name" value="Pyrimidine/purine nucleoside phosphorylase"/>
    <property type="match status" value="1"/>
</dbReference>
<keyword evidence="1 3" id="KW-0328">Glycosyltransferase</keyword>
<dbReference type="Pfam" id="PF06865">
    <property type="entry name" value="Ppnp"/>
    <property type="match status" value="1"/>
</dbReference>
<proteinExistence type="inferred from homology"/>
<comment type="catalytic activity">
    <reaction evidence="3">
        <text>adenosine + phosphate = alpha-D-ribose 1-phosphate + adenine</text>
        <dbReference type="Rhea" id="RHEA:27642"/>
        <dbReference type="ChEBI" id="CHEBI:16335"/>
        <dbReference type="ChEBI" id="CHEBI:16708"/>
        <dbReference type="ChEBI" id="CHEBI:43474"/>
        <dbReference type="ChEBI" id="CHEBI:57720"/>
        <dbReference type="EC" id="2.4.2.1"/>
    </reaction>
</comment>
<comment type="catalytic activity">
    <reaction evidence="3">
        <text>guanosine + phosphate = alpha-D-ribose 1-phosphate + guanine</text>
        <dbReference type="Rhea" id="RHEA:13233"/>
        <dbReference type="ChEBI" id="CHEBI:16235"/>
        <dbReference type="ChEBI" id="CHEBI:16750"/>
        <dbReference type="ChEBI" id="CHEBI:43474"/>
        <dbReference type="ChEBI" id="CHEBI:57720"/>
        <dbReference type="EC" id="2.4.2.1"/>
    </reaction>
</comment>
<comment type="catalytic activity">
    <reaction evidence="3">
        <text>a purine D-ribonucleoside + phosphate = a purine nucleobase + alpha-D-ribose 1-phosphate</text>
        <dbReference type="Rhea" id="RHEA:19805"/>
        <dbReference type="ChEBI" id="CHEBI:26386"/>
        <dbReference type="ChEBI" id="CHEBI:43474"/>
        <dbReference type="ChEBI" id="CHEBI:57720"/>
        <dbReference type="ChEBI" id="CHEBI:142355"/>
        <dbReference type="EC" id="2.4.2.1"/>
    </reaction>
</comment>
<sequence>MIQVNEYFEGSVKSLGYTRTDGKSTVGVMEPGEYTFSTGSAETMIVIEGRMEVLLHGEDTWTTYGDGNSFDVPGNSTFQVKVATQTSYLCRYD</sequence>
<accession>A0A4Q6XIE9</accession>
<dbReference type="InterPro" id="IPR014710">
    <property type="entry name" value="RmlC-like_jellyroll"/>
</dbReference>
<dbReference type="HAMAP" id="MF_01537">
    <property type="entry name" value="Nucleos_phosphorylase_PpnP"/>
    <property type="match status" value="1"/>
</dbReference>
<gene>
    <name evidence="3" type="primary">ppnP</name>
    <name evidence="4" type="ORF">EWE74_11130</name>
</gene>
<comment type="catalytic activity">
    <reaction evidence="3">
        <text>inosine + phosphate = alpha-D-ribose 1-phosphate + hypoxanthine</text>
        <dbReference type="Rhea" id="RHEA:27646"/>
        <dbReference type="ChEBI" id="CHEBI:17368"/>
        <dbReference type="ChEBI" id="CHEBI:17596"/>
        <dbReference type="ChEBI" id="CHEBI:43474"/>
        <dbReference type="ChEBI" id="CHEBI:57720"/>
        <dbReference type="EC" id="2.4.2.1"/>
    </reaction>
</comment>
<comment type="caution">
    <text evidence="4">The sequence shown here is derived from an EMBL/GenBank/DDBJ whole genome shotgun (WGS) entry which is preliminary data.</text>
</comment>